<reference evidence="2 3" key="1">
    <citation type="journal article" date="2018" name="Mol. Biol. Evol.">
        <title>Broad Genomic Sampling Reveals a Smut Pathogenic Ancestry of the Fungal Clade Ustilaginomycotina.</title>
        <authorList>
            <person name="Kijpornyongpan T."/>
            <person name="Mondo S.J."/>
            <person name="Barry K."/>
            <person name="Sandor L."/>
            <person name="Lee J."/>
            <person name="Lipzen A."/>
            <person name="Pangilinan J."/>
            <person name="LaButti K."/>
            <person name="Hainaut M."/>
            <person name="Henrissat B."/>
            <person name="Grigoriev I.V."/>
            <person name="Spatafora J.W."/>
            <person name="Aime M.C."/>
        </authorList>
    </citation>
    <scope>NUCLEOTIDE SEQUENCE [LARGE SCALE GENOMIC DNA]</scope>
    <source>
        <strain evidence="2 3">MCA 3645</strain>
    </source>
</reference>
<feature type="non-terminal residue" evidence="2">
    <location>
        <position position="374"/>
    </location>
</feature>
<dbReference type="GO" id="GO:0047372">
    <property type="term" value="F:monoacylglycerol lipase activity"/>
    <property type="evidence" value="ECO:0007669"/>
    <property type="project" value="TreeGrafter"/>
</dbReference>
<dbReference type="InterPro" id="IPR029058">
    <property type="entry name" value="AB_hydrolase_fold"/>
</dbReference>
<keyword evidence="3" id="KW-1185">Reference proteome</keyword>
<dbReference type="Proteomes" id="UP000246740">
    <property type="component" value="Unassembled WGS sequence"/>
</dbReference>
<organism evidence="2 3">
    <name type="scientific">Testicularia cyperi</name>
    <dbReference type="NCBI Taxonomy" id="1882483"/>
    <lineage>
        <taxon>Eukaryota</taxon>
        <taxon>Fungi</taxon>
        <taxon>Dikarya</taxon>
        <taxon>Basidiomycota</taxon>
        <taxon>Ustilaginomycotina</taxon>
        <taxon>Ustilaginomycetes</taxon>
        <taxon>Ustilaginales</taxon>
        <taxon>Anthracoideaceae</taxon>
        <taxon>Testicularia</taxon>
    </lineage>
</organism>
<dbReference type="Gene3D" id="3.40.50.1820">
    <property type="entry name" value="alpha/beta hydrolase"/>
    <property type="match status" value="1"/>
</dbReference>
<dbReference type="GO" id="GO:0016020">
    <property type="term" value="C:membrane"/>
    <property type="evidence" value="ECO:0007669"/>
    <property type="project" value="TreeGrafter"/>
</dbReference>
<feature type="non-terminal residue" evidence="2">
    <location>
        <position position="1"/>
    </location>
</feature>
<evidence type="ECO:0000313" key="3">
    <source>
        <dbReference type="Proteomes" id="UP000246740"/>
    </source>
</evidence>
<dbReference type="PANTHER" id="PTHR43798">
    <property type="entry name" value="MONOACYLGLYCEROL LIPASE"/>
    <property type="match status" value="1"/>
</dbReference>
<dbReference type="EMBL" id="KZ819197">
    <property type="protein sequence ID" value="PWY98920.1"/>
    <property type="molecule type" value="Genomic_DNA"/>
</dbReference>
<dbReference type="OrthoDB" id="8119704at2759"/>
<sequence>DPHLRQCLHIVQTASTSFVPIGPGVKIAYRWLDLSDNVQIAPAASSKAPTAADAAGNASCRSRIPLVMQVDFRSGMDLWDPLFLAHLLTRRPVLIFDPCHCGRSISDRDTRPYMGSLYKWAKHLVAVTENLAFPEYDVFGLSMGGAAALLTALFPTPATSRVRKIIAGATTGPAITTRLYEECARSSMSIPWPRDDWNLMDASLYSYSDGNDSGEVRDTMRGVFFTNTRQGQEAMQAYWTRINAAAEVRAALPGESPSIRLLEDRRDLGPLRCQRLAWRSWESAPSNPSAYADPMASIDKPVLVLNGVNSALIPASRSWELVCRLPKASLVLYENASAGFAYQYPDRVARDINNFLDLDHTQLEAQSLPSAALP</sequence>
<dbReference type="InterPro" id="IPR000073">
    <property type="entry name" value="AB_hydrolase_1"/>
</dbReference>
<dbReference type="GO" id="GO:0046464">
    <property type="term" value="P:acylglycerol catabolic process"/>
    <property type="evidence" value="ECO:0007669"/>
    <property type="project" value="TreeGrafter"/>
</dbReference>
<dbReference type="InParanoid" id="A0A317XNQ9"/>
<name>A0A317XNQ9_9BASI</name>
<dbReference type="STRING" id="1882483.A0A317XNQ9"/>
<dbReference type="InterPro" id="IPR050266">
    <property type="entry name" value="AB_hydrolase_sf"/>
</dbReference>
<dbReference type="SUPFAM" id="SSF53474">
    <property type="entry name" value="alpha/beta-Hydrolases"/>
    <property type="match status" value="1"/>
</dbReference>
<dbReference type="Pfam" id="PF12697">
    <property type="entry name" value="Abhydrolase_6"/>
    <property type="match status" value="1"/>
</dbReference>
<dbReference type="AlphaFoldDB" id="A0A317XNQ9"/>
<evidence type="ECO:0000313" key="2">
    <source>
        <dbReference type="EMBL" id="PWY98920.1"/>
    </source>
</evidence>
<protein>
    <submittedName>
        <fullName evidence="2">Alpha/beta-hydrolase</fullName>
    </submittedName>
</protein>
<proteinExistence type="predicted"/>
<accession>A0A317XNQ9</accession>
<keyword evidence="2" id="KW-0378">Hydrolase</keyword>
<evidence type="ECO:0000259" key="1">
    <source>
        <dbReference type="Pfam" id="PF12697"/>
    </source>
</evidence>
<dbReference type="PANTHER" id="PTHR43798:SF5">
    <property type="entry name" value="MONOACYLGLYCEROL LIPASE ABHD6"/>
    <property type="match status" value="1"/>
</dbReference>
<gene>
    <name evidence="2" type="ORF">BCV70DRAFT_140552</name>
</gene>
<feature type="domain" description="AB hydrolase-1" evidence="1">
    <location>
        <begin position="78"/>
        <end position="350"/>
    </location>
</feature>